<protein>
    <recommendedName>
        <fullName evidence="3">UvrD-like helicase C-terminal domain-containing protein</fullName>
    </recommendedName>
</protein>
<dbReference type="EMBL" id="LZLM01000058">
    <property type="protein sequence ID" value="OBJ86608.1"/>
    <property type="molecule type" value="Genomic_DNA"/>
</dbReference>
<organism evidence="1 2">
    <name type="scientific">Mycobacterium asiaticum</name>
    <dbReference type="NCBI Taxonomy" id="1790"/>
    <lineage>
        <taxon>Bacteria</taxon>
        <taxon>Bacillati</taxon>
        <taxon>Actinomycetota</taxon>
        <taxon>Actinomycetes</taxon>
        <taxon>Mycobacteriales</taxon>
        <taxon>Mycobacteriaceae</taxon>
        <taxon>Mycobacterium</taxon>
    </lineage>
</organism>
<accession>A0A1A3KQF7</accession>
<sequence length="134" mass="14768">MADALNRRIHRDTIAADQPAVAAARGHRIAVGDLIVSRRNDPDMPVFDAADLKKEANSVRNGNRWRVYFVDPANNRIAARRRHDGARTIFSGDYLREHATYGYAITVHSAQGVTADTTHAVLGETPLAQCFTSL</sequence>
<reference evidence="1 2" key="1">
    <citation type="submission" date="2016-06" db="EMBL/GenBank/DDBJ databases">
        <authorList>
            <person name="Kjaerup R.B."/>
            <person name="Dalgaard T.S."/>
            <person name="Juul-Madsen H.R."/>
        </authorList>
    </citation>
    <scope>NUCLEOTIDE SEQUENCE [LARGE SCALE GENOMIC DNA]</scope>
    <source>
        <strain evidence="1 2">1276495.2</strain>
    </source>
</reference>
<evidence type="ECO:0008006" key="3">
    <source>
        <dbReference type="Google" id="ProtNLM"/>
    </source>
</evidence>
<dbReference type="SUPFAM" id="SSF52540">
    <property type="entry name" value="P-loop containing nucleoside triphosphate hydrolases"/>
    <property type="match status" value="1"/>
</dbReference>
<dbReference type="InterPro" id="IPR027417">
    <property type="entry name" value="P-loop_NTPase"/>
</dbReference>
<comment type="caution">
    <text evidence="1">The sequence shown here is derived from an EMBL/GenBank/DDBJ whole genome shotgun (WGS) entry which is preliminary data.</text>
</comment>
<dbReference type="AlphaFoldDB" id="A0A1A3KQF7"/>
<dbReference type="Proteomes" id="UP000093925">
    <property type="component" value="Unassembled WGS sequence"/>
</dbReference>
<evidence type="ECO:0000313" key="1">
    <source>
        <dbReference type="EMBL" id="OBJ86608.1"/>
    </source>
</evidence>
<evidence type="ECO:0000313" key="2">
    <source>
        <dbReference type="Proteomes" id="UP000093925"/>
    </source>
</evidence>
<gene>
    <name evidence="1" type="ORF">A5640_09565</name>
</gene>
<dbReference type="Gene3D" id="3.40.50.300">
    <property type="entry name" value="P-loop containing nucleotide triphosphate hydrolases"/>
    <property type="match status" value="1"/>
</dbReference>
<proteinExistence type="predicted"/>
<name>A0A1A3KQF7_MYCAS</name>
<dbReference type="Gene3D" id="2.30.30.940">
    <property type="match status" value="1"/>
</dbReference>